<dbReference type="Pfam" id="PF12685">
    <property type="entry name" value="SpoIIIAH"/>
    <property type="match status" value="1"/>
</dbReference>
<dbReference type="InterPro" id="IPR024232">
    <property type="entry name" value="SpoIIIAH"/>
</dbReference>
<dbReference type="AlphaFoldDB" id="A0A371J7T7"/>
<feature type="compositionally biased region" description="Basic and acidic residues" evidence="1">
    <location>
        <begin position="51"/>
        <end position="69"/>
    </location>
</feature>
<sequence>MKFNYKSRGFVVITLTAMLVVVGVVNYQLSQKTLLGISDEFKAYEQAQLEKNTDKEASKEKENNKKEDGEAMGIVDSEASDINEKVTETSKEIKEQLTSEKNMQKASYVIDMKMTREKQRNELSQELNEMINNPSTSEDARKEASEMKLKLVKDQETELKIENLLSTKGYEDALVYISDNSVNVVVNKDNLEKEGAAKIFDLVAEQASVKYENIKLMNNKK</sequence>
<accession>A0A371J7T7</accession>
<protein>
    <submittedName>
        <fullName evidence="3">SpoIIIAH-like family protein</fullName>
    </submittedName>
</protein>
<dbReference type="EMBL" id="NOJY02000005">
    <property type="protein sequence ID" value="RDY28728.1"/>
    <property type="molecule type" value="Genomic_DNA"/>
</dbReference>
<dbReference type="OrthoDB" id="1707181at2"/>
<organism evidence="3 4">
    <name type="scientific">Romboutsia weinsteinii</name>
    <dbReference type="NCBI Taxonomy" id="2020949"/>
    <lineage>
        <taxon>Bacteria</taxon>
        <taxon>Bacillati</taxon>
        <taxon>Bacillota</taxon>
        <taxon>Clostridia</taxon>
        <taxon>Peptostreptococcales</taxon>
        <taxon>Peptostreptococcaceae</taxon>
        <taxon>Romboutsia</taxon>
    </lineage>
</organism>
<keyword evidence="2" id="KW-0472">Membrane</keyword>
<dbReference type="Proteomes" id="UP000215694">
    <property type="component" value="Unassembled WGS sequence"/>
</dbReference>
<reference evidence="3 4" key="1">
    <citation type="journal article" date="2017" name="Genome Announc.">
        <title>Draft Genome Sequence of Romboutsia weinsteinii sp. nov. Strain CCRI-19649(T) Isolated from Surface Water.</title>
        <authorList>
            <person name="Maheux A.F."/>
            <person name="Boudreau D.K."/>
            <person name="Berube E."/>
            <person name="Boissinot M."/>
            <person name="Cantin P."/>
            <person name="Raymond F."/>
            <person name="Corbeil J."/>
            <person name="Omar R.F."/>
            <person name="Bergeron M.G."/>
        </authorList>
    </citation>
    <scope>NUCLEOTIDE SEQUENCE [LARGE SCALE GENOMIC DNA]</scope>
    <source>
        <strain evidence="3 4">CCRI-19649</strain>
    </source>
</reference>
<gene>
    <name evidence="3" type="ORF">CHL78_004120</name>
</gene>
<proteinExistence type="predicted"/>
<evidence type="ECO:0000256" key="1">
    <source>
        <dbReference type="SAM" id="MobiDB-lite"/>
    </source>
</evidence>
<dbReference type="InterPro" id="IPR038503">
    <property type="entry name" value="SpoIIIAH_sf"/>
</dbReference>
<dbReference type="Gene3D" id="1.10.287.4300">
    <property type="entry name" value="Stage III sporulation protein AH-like"/>
    <property type="match status" value="1"/>
</dbReference>
<comment type="caution">
    <text evidence="3">The sequence shown here is derived from an EMBL/GenBank/DDBJ whole genome shotgun (WGS) entry which is preliminary data.</text>
</comment>
<evidence type="ECO:0000313" key="3">
    <source>
        <dbReference type="EMBL" id="RDY28728.1"/>
    </source>
</evidence>
<keyword evidence="2" id="KW-1133">Transmembrane helix</keyword>
<dbReference type="RefSeq" id="WP_094366545.1">
    <property type="nucleotide sequence ID" value="NZ_NOJY02000005.1"/>
</dbReference>
<keyword evidence="2" id="KW-0812">Transmembrane</keyword>
<feature type="region of interest" description="Disordered" evidence="1">
    <location>
        <begin position="51"/>
        <end position="71"/>
    </location>
</feature>
<evidence type="ECO:0000313" key="4">
    <source>
        <dbReference type="Proteomes" id="UP000215694"/>
    </source>
</evidence>
<name>A0A371J7T7_9FIRM</name>
<evidence type="ECO:0000256" key="2">
    <source>
        <dbReference type="SAM" id="Phobius"/>
    </source>
</evidence>
<keyword evidence="4" id="KW-1185">Reference proteome</keyword>
<feature type="transmembrane region" description="Helical" evidence="2">
    <location>
        <begin position="9"/>
        <end position="29"/>
    </location>
</feature>